<proteinExistence type="predicted"/>
<sequence>MGSQVELKAADGFKLAGYRAEPAGASKGGLVVIQEIFGVNHHIRSVTDRFAAQGYTALAPALFDRTERGIDIGYDEAAMNRGVKLRAAIKLEDTLLDVAAAIQALKGAGKIAVVGYCWGGSLAFLSATRLSGLACTVGYYGGMIAAHAKEKPKVPVMLHFGEHDHGIPMSDVEKIKAARPEVKIFTYDAGHGFSCDERASFDKASHEKALGRTLAFFKEHLGA</sequence>
<reference evidence="2 3" key="1">
    <citation type="submission" date="2019-08" db="EMBL/GenBank/DDBJ databases">
        <title>Hyperibacter terrae gen. nov., sp. nov. and Hyperibacter viscosus sp. nov., two new members in the family Rhodospirillaceae isolated from the rhizosphere of Hypericum perforatum.</title>
        <authorList>
            <person name="Noviana Z."/>
        </authorList>
    </citation>
    <scope>NUCLEOTIDE SEQUENCE [LARGE SCALE GENOMIC DNA]</scope>
    <source>
        <strain evidence="2 3">R5913</strain>
    </source>
</reference>
<dbReference type="PANTHER" id="PTHR46623">
    <property type="entry name" value="CARBOXYMETHYLENEBUTENOLIDASE-RELATED"/>
    <property type="match status" value="1"/>
</dbReference>
<evidence type="ECO:0000313" key="2">
    <source>
        <dbReference type="EMBL" id="QEX17587.1"/>
    </source>
</evidence>
<protein>
    <submittedName>
        <fullName evidence="2">Carboxymethylenebutenolidase</fullName>
    </submittedName>
</protein>
<dbReference type="AlphaFoldDB" id="A0A5J6MJZ7"/>
<evidence type="ECO:0000313" key="3">
    <source>
        <dbReference type="Proteomes" id="UP000326202"/>
    </source>
</evidence>
<dbReference type="Gene3D" id="3.40.50.1820">
    <property type="entry name" value="alpha/beta hydrolase"/>
    <property type="match status" value="1"/>
</dbReference>
<dbReference type="InterPro" id="IPR029058">
    <property type="entry name" value="AB_hydrolase_fold"/>
</dbReference>
<dbReference type="Pfam" id="PF01738">
    <property type="entry name" value="DLH"/>
    <property type="match status" value="1"/>
</dbReference>
<dbReference type="InterPro" id="IPR051049">
    <property type="entry name" value="Dienelactone_hydrolase-like"/>
</dbReference>
<dbReference type="GO" id="GO:0016787">
    <property type="term" value="F:hydrolase activity"/>
    <property type="evidence" value="ECO:0007669"/>
    <property type="project" value="InterPro"/>
</dbReference>
<feature type="domain" description="Dienelactone hydrolase" evidence="1">
    <location>
        <begin position="16"/>
        <end position="220"/>
    </location>
</feature>
<dbReference type="OrthoDB" id="9771666at2"/>
<gene>
    <name evidence="2" type="ORF">FRZ44_28890</name>
</gene>
<organism evidence="2 3">
    <name type="scientific">Hypericibacter terrae</name>
    <dbReference type="NCBI Taxonomy" id="2602015"/>
    <lineage>
        <taxon>Bacteria</taxon>
        <taxon>Pseudomonadati</taxon>
        <taxon>Pseudomonadota</taxon>
        <taxon>Alphaproteobacteria</taxon>
        <taxon>Rhodospirillales</taxon>
        <taxon>Dongiaceae</taxon>
        <taxon>Hypericibacter</taxon>
    </lineage>
</organism>
<dbReference type="RefSeq" id="WP_151177830.1">
    <property type="nucleotide sequence ID" value="NZ_CP042906.1"/>
</dbReference>
<accession>A0A5J6MJZ7</accession>
<dbReference type="EMBL" id="CP042906">
    <property type="protein sequence ID" value="QEX17587.1"/>
    <property type="molecule type" value="Genomic_DNA"/>
</dbReference>
<keyword evidence="3" id="KW-1185">Reference proteome</keyword>
<name>A0A5J6MJZ7_9PROT</name>
<dbReference type="SUPFAM" id="SSF53474">
    <property type="entry name" value="alpha/beta-Hydrolases"/>
    <property type="match status" value="1"/>
</dbReference>
<dbReference type="Proteomes" id="UP000326202">
    <property type="component" value="Chromosome"/>
</dbReference>
<evidence type="ECO:0000259" key="1">
    <source>
        <dbReference type="Pfam" id="PF01738"/>
    </source>
</evidence>
<dbReference type="InterPro" id="IPR002925">
    <property type="entry name" value="Dienelactn_hydro"/>
</dbReference>
<dbReference type="PANTHER" id="PTHR46623:SF6">
    <property type="entry name" value="ALPHA_BETA-HYDROLASES SUPERFAMILY PROTEIN"/>
    <property type="match status" value="1"/>
</dbReference>
<dbReference type="KEGG" id="htq:FRZ44_28890"/>